<accession>A0A3A1R3V2</accession>
<comment type="function">
    <text evidence="1">Catalyzes the cleavage of 5-oxoproline to form L-glutamate coupled to the hydrolysis of ATP to ADP and inorganic phosphate.</text>
</comment>
<keyword evidence="3" id="KW-1185">Reference proteome</keyword>
<keyword evidence="1" id="KW-0067">ATP-binding</keyword>
<sequence>MQIDLNCDLGESFGAFVKGNDQGILKRITSANIACGFHSGDPQVMLKTVKLALHNGVKIGAHPGYPDLQGFGRRHIEIPPEEIYALVLYQIGALSAIVRSQGGQLSHVKPHGALYNRAAIDIDTANAIAQATADYDPGLCLYGLAGSELITAGKKAGLKTVNEVFADRTYLSDGTLTPRSQEGAVIHSDEQALAQVIRMVKEHKVVSLDGIEIDILPESICLHGDNEKALDFAEKIIEALKQAI</sequence>
<dbReference type="NCBIfam" id="NF003816">
    <property type="entry name" value="PRK05406.1-5"/>
    <property type="match status" value="1"/>
</dbReference>
<dbReference type="RefSeq" id="WP_119546470.1">
    <property type="nucleotide sequence ID" value="NZ_QXIR01000009.1"/>
</dbReference>
<comment type="similarity">
    <text evidence="1">Belongs to the LamB/PxpA family.</text>
</comment>
<keyword evidence="1" id="KW-0547">Nucleotide-binding</keyword>
<dbReference type="Pfam" id="PF03746">
    <property type="entry name" value="LamB_YcsF"/>
    <property type="match status" value="1"/>
</dbReference>
<dbReference type="GO" id="GO:0005524">
    <property type="term" value="F:ATP binding"/>
    <property type="evidence" value="ECO:0007669"/>
    <property type="project" value="UniProtKB-UniRule"/>
</dbReference>
<protein>
    <recommendedName>
        <fullName evidence="1">5-oxoprolinase subunit A</fullName>
        <shortName evidence="1">5-OPase subunit A</shortName>
        <ecNumber evidence="1">3.5.2.9</ecNumber>
    </recommendedName>
    <alternativeName>
        <fullName evidence="1">5-oxoprolinase (ATP-hydrolyzing) subunit A</fullName>
    </alternativeName>
</protein>
<dbReference type="PANTHER" id="PTHR30292:SF0">
    <property type="entry name" value="5-OXOPROLINASE SUBUNIT A"/>
    <property type="match status" value="1"/>
</dbReference>
<evidence type="ECO:0000313" key="3">
    <source>
        <dbReference type="Proteomes" id="UP000265801"/>
    </source>
</evidence>
<comment type="caution">
    <text evidence="2">The sequence shown here is derived from an EMBL/GenBank/DDBJ whole genome shotgun (WGS) entry which is preliminary data.</text>
</comment>
<comment type="subunit">
    <text evidence="1">Forms a complex composed of PxpA, PxpB and PxpC.</text>
</comment>
<comment type="catalytic activity">
    <reaction evidence="1">
        <text>5-oxo-L-proline + ATP + 2 H2O = L-glutamate + ADP + phosphate + H(+)</text>
        <dbReference type="Rhea" id="RHEA:10348"/>
        <dbReference type="ChEBI" id="CHEBI:15377"/>
        <dbReference type="ChEBI" id="CHEBI:15378"/>
        <dbReference type="ChEBI" id="CHEBI:29985"/>
        <dbReference type="ChEBI" id="CHEBI:30616"/>
        <dbReference type="ChEBI" id="CHEBI:43474"/>
        <dbReference type="ChEBI" id="CHEBI:58402"/>
        <dbReference type="ChEBI" id="CHEBI:456216"/>
        <dbReference type="EC" id="3.5.2.9"/>
    </reaction>
</comment>
<dbReference type="HAMAP" id="MF_00691">
    <property type="entry name" value="PxpA"/>
    <property type="match status" value="1"/>
</dbReference>
<dbReference type="EC" id="3.5.2.9" evidence="1"/>
<dbReference type="Proteomes" id="UP000265801">
    <property type="component" value="Unassembled WGS sequence"/>
</dbReference>
<dbReference type="EMBL" id="QXIR01000009">
    <property type="protein sequence ID" value="RIW35068.1"/>
    <property type="molecule type" value="Genomic_DNA"/>
</dbReference>
<reference evidence="2 3" key="1">
    <citation type="submission" date="2018-09" db="EMBL/GenBank/DDBJ databases">
        <title>Bacillus saliacetes sp. nov., isolated from Thai shrimp paste (Ka-pi).</title>
        <authorList>
            <person name="Daroonpunt R."/>
            <person name="Tanasupawat S."/>
            <person name="Yiamsombut S."/>
        </authorList>
    </citation>
    <scope>NUCLEOTIDE SEQUENCE [LARGE SCALE GENOMIC DNA]</scope>
    <source>
        <strain evidence="2 3">SKP7-4</strain>
    </source>
</reference>
<evidence type="ECO:0000256" key="1">
    <source>
        <dbReference type="HAMAP-Rule" id="MF_00691"/>
    </source>
</evidence>
<dbReference type="GO" id="GO:0005975">
    <property type="term" value="P:carbohydrate metabolic process"/>
    <property type="evidence" value="ECO:0007669"/>
    <property type="project" value="InterPro"/>
</dbReference>
<keyword evidence="1" id="KW-0378">Hydrolase</keyword>
<dbReference type="AlphaFoldDB" id="A0A3A1R3V2"/>
<proteinExistence type="inferred from homology"/>
<dbReference type="InterPro" id="IPR011330">
    <property type="entry name" value="Glyco_hydro/deAcase_b/a-brl"/>
</dbReference>
<gene>
    <name evidence="1" type="primary">pxpA</name>
    <name evidence="2" type="ORF">D3H55_08445</name>
</gene>
<organism evidence="2 3">
    <name type="scientific">Bacillus salacetis</name>
    <dbReference type="NCBI Taxonomy" id="2315464"/>
    <lineage>
        <taxon>Bacteria</taxon>
        <taxon>Bacillati</taxon>
        <taxon>Bacillota</taxon>
        <taxon>Bacilli</taxon>
        <taxon>Bacillales</taxon>
        <taxon>Bacillaceae</taxon>
        <taxon>Bacillus</taxon>
    </lineage>
</organism>
<dbReference type="OrthoDB" id="9773478at2"/>
<dbReference type="CDD" id="cd10787">
    <property type="entry name" value="LamB_YcsF_like"/>
    <property type="match status" value="1"/>
</dbReference>
<evidence type="ECO:0000313" key="2">
    <source>
        <dbReference type="EMBL" id="RIW35068.1"/>
    </source>
</evidence>
<dbReference type="GO" id="GO:0017168">
    <property type="term" value="F:5-oxoprolinase (ATP-hydrolyzing) activity"/>
    <property type="evidence" value="ECO:0007669"/>
    <property type="project" value="UniProtKB-UniRule"/>
</dbReference>
<dbReference type="SUPFAM" id="SSF88713">
    <property type="entry name" value="Glycoside hydrolase/deacetylase"/>
    <property type="match status" value="1"/>
</dbReference>
<dbReference type="Gene3D" id="3.20.20.370">
    <property type="entry name" value="Glycoside hydrolase/deacetylase"/>
    <property type="match status" value="1"/>
</dbReference>
<dbReference type="InterPro" id="IPR005501">
    <property type="entry name" value="LamB/YcsF/PxpA-like"/>
</dbReference>
<name>A0A3A1R3V2_9BACI</name>
<dbReference type="PANTHER" id="PTHR30292">
    <property type="entry name" value="UNCHARACTERIZED PROTEIN YBGL-RELATED"/>
    <property type="match status" value="1"/>
</dbReference>
<dbReference type="NCBIfam" id="NF003814">
    <property type="entry name" value="PRK05406.1-3"/>
    <property type="match status" value="1"/>
</dbReference>